<dbReference type="Pfam" id="PF00550">
    <property type="entry name" value="PP-binding"/>
    <property type="match status" value="1"/>
</dbReference>
<name>A0A387HJ17_9ACTN</name>
<dbReference type="Gene3D" id="1.10.1200.10">
    <property type="entry name" value="ACP-like"/>
    <property type="match status" value="1"/>
</dbReference>
<dbReference type="SMART" id="SM00823">
    <property type="entry name" value="PKS_PP"/>
    <property type="match status" value="1"/>
</dbReference>
<reference evidence="5 6" key="1">
    <citation type="submission" date="2018-10" db="EMBL/GenBank/DDBJ databases">
        <title>Relationship between Morphology and Antimicrobial Activity in Streptomyces.</title>
        <authorList>
            <person name="Kang H.J."/>
            <person name="Kim S.B."/>
        </authorList>
    </citation>
    <scope>NUCLEOTIDE SEQUENCE [LARGE SCALE GENOMIC DNA]</scope>
    <source>
        <strain evidence="5 6">BH38</strain>
    </source>
</reference>
<evidence type="ECO:0000256" key="1">
    <source>
        <dbReference type="ARBA" id="ARBA00022450"/>
    </source>
</evidence>
<dbReference type="InterPro" id="IPR009081">
    <property type="entry name" value="PP-bd_ACP"/>
</dbReference>
<evidence type="ECO:0000259" key="4">
    <source>
        <dbReference type="PROSITE" id="PS50075"/>
    </source>
</evidence>
<protein>
    <recommendedName>
        <fullName evidence="4">Carrier domain-containing protein</fullName>
    </recommendedName>
</protein>
<dbReference type="RefSeq" id="WP_162952530.1">
    <property type="nucleotide sequence ID" value="NZ_CP032698.1"/>
</dbReference>
<evidence type="ECO:0000256" key="3">
    <source>
        <dbReference type="SAM" id="MobiDB-lite"/>
    </source>
</evidence>
<dbReference type="EMBL" id="CP032698">
    <property type="protein sequence ID" value="AYG80728.1"/>
    <property type="molecule type" value="Genomic_DNA"/>
</dbReference>
<feature type="compositionally biased region" description="Low complexity" evidence="3">
    <location>
        <begin position="10"/>
        <end position="24"/>
    </location>
</feature>
<keyword evidence="6" id="KW-1185">Reference proteome</keyword>
<evidence type="ECO:0000313" key="5">
    <source>
        <dbReference type="EMBL" id="AYG80728.1"/>
    </source>
</evidence>
<evidence type="ECO:0000256" key="2">
    <source>
        <dbReference type="ARBA" id="ARBA00022553"/>
    </source>
</evidence>
<dbReference type="GO" id="GO:0017000">
    <property type="term" value="P:antibiotic biosynthetic process"/>
    <property type="evidence" value="ECO:0007669"/>
    <property type="project" value="UniProtKB-ARBA"/>
</dbReference>
<dbReference type="InterPro" id="IPR020806">
    <property type="entry name" value="PKS_PP-bd"/>
</dbReference>
<keyword evidence="1" id="KW-0596">Phosphopantetheine</keyword>
<gene>
    <name evidence="5" type="ORF">DWB77_02866</name>
</gene>
<keyword evidence="2" id="KW-0597">Phosphoprotein</keyword>
<sequence>MSIPTSGPETASTATATAPAATTAVTERQVADHLTQLLAEHLELELDLIDQDVPLSAYGIDSMTSTWLTRRLGERCGVSIDRALLVDRPSVAEVAQDVVAALAARGARDLADGTGTPGPQGTP</sequence>
<feature type="region of interest" description="Disordered" evidence="3">
    <location>
        <begin position="1"/>
        <end position="24"/>
    </location>
</feature>
<accession>A0A387HJ17</accession>
<dbReference type="SUPFAM" id="SSF47336">
    <property type="entry name" value="ACP-like"/>
    <property type="match status" value="1"/>
</dbReference>
<dbReference type="PROSITE" id="PS50075">
    <property type="entry name" value="CARRIER"/>
    <property type="match status" value="1"/>
</dbReference>
<dbReference type="Proteomes" id="UP000271554">
    <property type="component" value="Chromosome"/>
</dbReference>
<feature type="domain" description="Carrier" evidence="4">
    <location>
        <begin position="28"/>
        <end position="102"/>
    </location>
</feature>
<proteinExistence type="predicted"/>
<dbReference type="KEGG" id="shun:DWB77_02866"/>
<dbReference type="GO" id="GO:0031177">
    <property type="term" value="F:phosphopantetheine binding"/>
    <property type="evidence" value="ECO:0007669"/>
    <property type="project" value="InterPro"/>
</dbReference>
<evidence type="ECO:0000313" key="6">
    <source>
        <dbReference type="Proteomes" id="UP000271554"/>
    </source>
</evidence>
<dbReference type="InterPro" id="IPR036736">
    <property type="entry name" value="ACP-like_sf"/>
</dbReference>
<organism evidence="5 6">
    <name type="scientific">Streptomyces hundungensis</name>
    <dbReference type="NCBI Taxonomy" id="1077946"/>
    <lineage>
        <taxon>Bacteria</taxon>
        <taxon>Bacillati</taxon>
        <taxon>Actinomycetota</taxon>
        <taxon>Actinomycetes</taxon>
        <taxon>Kitasatosporales</taxon>
        <taxon>Streptomycetaceae</taxon>
        <taxon>Streptomyces</taxon>
    </lineage>
</organism>
<dbReference type="AlphaFoldDB" id="A0A387HJ17"/>